<dbReference type="Pfam" id="PF07685">
    <property type="entry name" value="GATase_3"/>
    <property type="match status" value="1"/>
</dbReference>
<dbReference type="GO" id="GO:0009236">
    <property type="term" value="P:cobalamin biosynthetic process"/>
    <property type="evidence" value="ECO:0007669"/>
    <property type="project" value="InterPro"/>
</dbReference>
<dbReference type="EC" id="3.5.1.2" evidence="2"/>
<feature type="domain" description="CobB/CobQ-like glutamine amidotransferase" evidence="3">
    <location>
        <begin position="19"/>
        <end position="214"/>
    </location>
</feature>
<keyword evidence="2" id="KW-0573">Peptidoglycan synthesis</keyword>
<dbReference type="InterPro" id="IPR054859">
    <property type="entry name" value="isoglutsynth_GatD"/>
</dbReference>
<keyword evidence="2" id="KW-0436">Ligase</keyword>
<proteinExistence type="inferred from homology"/>
<dbReference type="GO" id="GO:0008360">
    <property type="term" value="P:regulation of cell shape"/>
    <property type="evidence" value="ECO:0007669"/>
    <property type="project" value="UniProtKB-KW"/>
</dbReference>
<dbReference type="GO" id="GO:0140282">
    <property type="term" value="F:carbon-nitrogen ligase activity on lipid II"/>
    <property type="evidence" value="ECO:0007669"/>
    <property type="project" value="UniProtKB-UniRule"/>
</dbReference>
<dbReference type="PANTHER" id="PTHR21343:SF9">
    <property type="entry name" value="LIPID II ISOGLUTAMINYL SYNTHASE (GLUTAMINE-HYDROLYZING) SUBUNIT GATD"/>
    <property type="match status" value="1"/>
</dbReference>
<keyword evidence="2" id="KW-0961">Cell wall biogenesis/degradation</keyword>
<dbReference type="InterPro" id="IPR043702">
    <property type="entry name" value="Lipid_II_synth_GatD"/>
</dbReference>
<feature type="binding site" evidence="2">
    <location>
        <position position="143"/>
    </location>
    <ligand>
        <name>substrate</name>
    </ligand>
</feature>
<dbReference type="SUPFAM" id="SSF52317">
    <property type="entry name" value="Class I glutamine amidotransferase-like"/>
    <property type="match status" value="1"/>
</dbReference>
<evidence type="ECO:0000313" key="5">
    <source>
        <dbReference type="EMBL" id="SES03594.1"/>
    </source>
</evidence>
<comment type="pathway">
    <text evidence="2">Cell wall biogenesis; peptidoglycan biosynthesis.</text>
</comment>
<feature type="active site" description="Nucleophile" evidence="2">
    <location>
        <position position="108"/>
    </location>
</feature>
<comment type="subunit">
    <text evidence="2">Forms a heterodimer with MurT.</text>
</comment>
<dbReference type="EC" id="6.3.5.13" evidence="2"/>
<keyword evidence="2" id="KW-0133">Cell shape</keyword>
<accession>A0A060RLI4</accession>
<dbReference type="HAMAP" id="MF_02213">
    <property type="entry name" value="Lipid_II_synth_GatD"/>
    <property type="match status" value="1"/>
</dbReference>
<protein>
    <recommendedName>
        <fullName evidence="2">Lipid II isoglutaminyl synthase (glutamine-hydrolyzing) subunit GatD</fullName>
        <ecNumber evidence="2">6.3.5.13</ecNumber>
    </recommendedName>
    <alternativeName>
        <fullName evidence="2">Lipid II isoglutaminyl synthase glutaminase subunit</fullName>
        <ecNumber evidence="2">3.5.1.2</ecNumber>
    </alternativeName>
</protein>
<dbReference type="GO" id="GO:0009252">
    <property type="term" value="P:peptidoglycan biosynthetic process"/>
    <property type="evidence" value="ECO:0007669"/>
    <property type="project" value="UniProtKB-UniRule"/>
</dbReference>
<dbReference type="InterPro" id="IPR033949">
    <property type="entry name" value="CobQ_GATase1"/>
</dbReference>
<dbReference type="RefSeq" id="WP_039695312.1">
    <property type="nucleotide sequence ID" value="NZ_FNFJ01000002.1"/>
</dbReference>
<evidence type="ECO:0000256" key="1">
    <source>
        <dbReference type="ARBA" id="ARBA00022962"/>
    </source>
</evidence>
<evidence type="ECO:0000259" key="3">
    <source>
        <dbReference type="Pfam" id="PF07685"/>
    </source>
</evidence>
<dbReference type="UniPathway" id="UPA00219"/>
<dbReference type="CDD" id="cd01750">
    <property type="entry name" value="GATase1_CobQ"/>
    <property type="match status" value="1"/>
</dbReference>
<dbReference type="NCBIfam" id="NF045636">
    <property type="entry name" value="isoglutsynth_GatD"/>
    <property type="match status" value="1"/>
</dbReference>
<evidence type="ECO:0000313" key="4">
    <source>
        <dbReference type="EMBL" id="CDO18870.1"/>
    </source>
</evidence>
<dbReference type="Proteomes" id="UP000182712">
    <property type="component" value="Unassembled WGS sequence"/>
</dbReference>
<dbReference type="PANTHER" id="PTHR21343">
    <property type="entry name" value="DETHIOBIOTIN SYNTHETASE"/>
    <property type="match status" value="1"/>
</dbReference>
<comment type="function">
    <text evidence="2">The lipid II isoglutaminyl synthase complex catalyzes the formation of alpha-D-isoglutamine in the cell wall lipid II stem peptide. The GatD subunit catalyzes the hydrolysis of glutamine to glutamate and ammonia. The resulting ammonia molecule is channeled to the active site of MurT.</text>
</comment>
<dbReference type="Gene3D" id="3.40.50.880">
    <property type="match status" value="1"/>
</dbReference>
<evidence type="ECO:0000256" key="2">
    <source>
        <dbReference type="HAMAP-Rule" id="MF_02213"/>
    </source>
</evidence>
<comment type="catalytic activity">
    <reaction evidence="2">
        <text>beta-D-GlcNAc-(1-&gt;4)-Mur2Ac(oyl-L-Ala-gamma-D-Glu-L-Lys-D-Ala-D-Ala)-di-trans,octa-cis-undecaprenyl diphosphate + L-glutamine + ATP + H2O = beta-D-GlcNAc-(1-&gt;4)-Mur2Ac(oyl-L-Ala-D-isoglutaminyl-L-Lys-D-Ala-D-Ala)-di-trans,octa-cis-undecaprenyl diphosphate + L-glutamate + ADP + phosphate + H(+)</text>
        <dbReference type="Rhea" id="RHEA:57928"/>
        <dbReference type="ChEBI" id="CHEBI:15377"/>
        <dbReference type="ChEBI" id="CHEBI:15378"/>
        <dbReference type="ChEBI" id="CHEBI:29985"/>
        <dbReference type="ChEBI" id="CHEBI:30616"/>
        <dbReference type="ChEBI" id="CHEBI:43474"/>
        <dbReference type="ChEBI" id="CHEBI:58359"/>
        <dbReference type="ChEBI" id="CHEBI:60033"/>
        <dbReference type="ChEBI" id="CHEBI:62233"/>
        <dbReference type="ChEBI" id="CHEBI:456216"/>
        <dbReference type="EC" id="6.3.5.13"/>
    </reaction>
</comment>
<evidence type="ECO:0000313" key="6">
    <source>
        <dbReference type="Proteomes" id="UP000027584"/>
    </source>
</evidence>
<feature type="active site" evidence="2">
    <location>
        <position position="207"/>
    </location>
</feature>
<name>A0A060RLI4_9STRE</name>
<keyword evidence="4" id="KW-0808">Transferase</keyword>
<dbReference type="PROSITE" id="PS51274">
    <property type="entry name" value="GATASE_COBBQ"/>
    <property type="match status" value="1"/>
</dbReference>
<dbReference type="GO" id="GO:0004359">
    <property type="term" value="F:glutaminase activity"/>
    <property type="evidence" value="ECO:0007669"/>
    <property type="project" value="UniProtKB-UniRule"/>
</dbReference>
<dbReference type="EMBL" id="FOGM01000014">
    <property type="protein sequence ID" value="SES03594.1"/>
    <property type="molecule type" value="Genomic_DNA"/>
</dbReference>
<dbReference type="GO" id="GO:0071555">
    <property type="term" value="P:cell wall organization"/>
    <property type="evidence" value="ECO:0007669"/>
    <property type="project" value="UniProtKB-KW"/>
</dbReference>
<keyword evidence="1 2" id="KW-0315">Glutamine amidotransferase</keyword>
<keyword evidence="2" id="KW-0378">Hydrolase</keyword>
<dbReference type="Proteomes" id="UP000027584">
    <property type="component" value="Unassembled WGS sequence"/>
</dbReference>
<reference evidence="4 6" key="1">
    <citation type="submission" date="2014-02" db="EMBL/GenBank/DDBJ databases">
        <authorList>
            <person name="Manrique M."/>
        </authorList>
    </citation>
    <scope>NUCLEOTIDE SEQUENCE [LARGE SCALE GENOMIC DNA]</scope>
    <source>
        <strain evidence="4 6">LMG17956</strain>
    </source>
</reference>
<dbReference type="InterPro" id="IPR029062">
    <property type="entry name" value="Class_I_gatase-like"/>
</dbReference>
<organism evidence="4 6">
    <name type="scientific">Streptococcus gallolyticus</name>
    <dbReference type="NCBI Taxonomy" id="315405"/>
    <lineage>
        <taxon>Bacteria</taxon>
        <taxon>Bacillati</taxon>
        <taxon>Bacillota</taxon>
        <taxon>Bacilli</taxon>
        <taxon>Lactobacillales</taxon>
        <taxon>Streptococcaceae</taxon>
        <taxon>Streptococcus</taxon>
    </lineage>
</organism>
<dbReference type="AlphaFoldDB" id="A0A060RLI4"/>
<dbReference type="InterPro" id="IPR011698">
    <property type="entry name" value="GATase_3"/>
</dbReference>
<comment type="similarity">
    <text evidence="2">Belongs to the CobB/CobQ family. GatD subfamily.</text>
</comment>
<comment type="catalytic activity">
    <reaction evidence="2">
        <text>L-glutamine + H2O = L-glutamate + NH4(+)</text>
        <dbReference type="Rhea" id="RHEA:15889"/>
        <dbReference type="ChEBI" id="CHEBI:15377"/>
        <dbReference type="ChEBI" id="CHEBI:28938"/>
        <dbReference type="ChEBI" id="CHEBI:29985"/>
        <dbReference type="ChEBI" id="CHEBI:58359"/>
        <dbReference type="EC" id="3.5.1.2"/>
    </reaction>
</comment>
<evidence type="ECO:0000313" key="7">
    <source>
        <dbReference type="Proteomes" id="UP000182712"/>
    </source>
</evidence>
<dbReference type="EMBL" id="CCBC010000207">
    <property type="protein sequence ID" value="CDO18870.1"/>
    <property type="molecule type" value="Genomic_DNA"/>
</dbReference>
<dbReference type="GO" id="GO:0016740">
    <property type="term" value="F:transferase activity"/>
    <property type="evidence" value="ECO:0007669"/>
    <property type="project" value="UniProtKB-KW"/>
</dbReference>
<reference evidence="5 7" key="3">
    <citation type="submission" date="2016-10" db="EMBL/GenBank/DDBJ databases">
        <authorList>
            <person name="de Groot N.N."/>
        </authorList>
    </citation>
    <scope>NUCLEOTIDE SEQUENCE [LARGE SCALE GENOMIC DNA]</scope>
    <source>
        <strain evidence="5 7">VTM2R47</strain>
    </source>
</reference>
<sequence length="262" mass="29500">MTYTSLQSPNTKDYNYELNVAHLYGNLMNTYGDNGNILMMKYVGEKLGAKMTFDIVSLGDTFDADYYDMVFFGGGQDYEQTIVAKDLPSKKEAIADFIKKDKVILAICGGFQLLGQYYVQANGEKINGIGVMGHYTLNQENNRFIGDIKIHNDEFNETYYGFENHQGRTFLSDDEKPLGICVYGNGNNKEDGTEGVHYKNVYGSYFHGPILSRNANLAYRLVTTALKNKYGSSITLPSYDDILSKEVAEEYADTKSKAEFEK</sequence>
<gene>
    <name evidence="2" type="primary">gatD</name>
    <name evidence="4" type="ORF">BN963_SGAL_02077</name>
    <name evidence="5" type="ORF">SAMN04487840_11455</name>
</gene>
<reference evidence="4 6" key="2">
    <citation type="submission" date="2014-05" db="EMBL/GenBank/DDBJ databases">
        <title>Genome sequence of Streptococcus gallolyticus.</title>
        <authorList>
            <person name="Del Campo R."/>
        </authorList>
    </citation>
    <scope>NUCLEOTIDE SEQUENCE [LARGE SCALE GENOMIC DNA]</scope>
    <source>
        <strain evidence="4 6">LMG17956</strain>
    </source>
</reference>